<accession>A0AAJ0LVI3</accession>
<name>A0AAJ0LVI3_9PEZI</name>
<protein>
    <submittedName>
        <fullName evidence="2">Uncharacterized protein</fullName>
    </submittedName>
</protein>
<feature type="region of interest" description="Disordered" evidence="1">
    <location>
        <begin position="290"/>
        <end position="324"/>
    </location>
</feature>
<sequence length="324" mass="35706">MPSATNKTPALPSASPFLLKVKDVDSLANSDGFSILREHLAEHYTYDLCDAHTPAYLEDLSRWLLVRDVLHALLVPVVELFDKAVSLAAIVTHACKVEDLEYAFTGQARSAFLWLQCFLSSEKERKWCYTRGCPACVVDHSLDSEFSVRLLYTACLLSDVHYPFTIDGPTLPSFMFFLESLKRALAEDTLYGPGFFEMTQPKAVATRNGIEELIHQCLELDHVLSRASSPSSPSSPLSSAPASPSLAPTGAAPSSGLKVKRSKIARRQLKLQVEEEQWMDEMLKRCWDQLQPGQEGLGPMSTQSLDAVLKDGPTVSVTELRSGG</sequence>
<dbReference type="EMBL" id="JAWDJX010000005">
    <property type="protein sequence ID" value="KAK3056726.1"/>
    <property type="molecule type" value="Genomic_DNA"/>
</dbReference>
<feature type="compositionally biased region" description="Polar residues" evidence="1">
    <location>
        <begin position="315"/>
        <end position="324"/>
    </location>
</feature>
<dbReference type="Proteomes" id="UP001271007">
    <property type="component" value="Unassembled WGS sequence"/>
</dbReference>
<gene>
    <name evidence="2" type="ORF">LTR09_002519</name>
</gene>
<dbReference type="AlphaFoldDB" id="A0AAJ0LVI3"/>
<evidence type="ECO:0000256" key="1">
    <source>
        <dbReference type="SAM" id="MobiDB-lite"/>
    </source>
</evidence>
<proteinExistence type="predicted"/>
<organism evidence="2 3">
    <name type="scientific">Extremus antarcticus</name>
    <dbReference type="NCBI Taxonomy" id="702011"/>
    <lineage>
        <taxon>Eukaryota</taxon>
        <taxon>Fungi</taxon>
        <taxon>Dikarya</taxon>
        <taxon>Ascomycota</taxon>
        <taxon>Pezizomycotina</taxon>
        <taxon>Dothideomycetes</taxon>
        <taxon>Dothideomycetidae</taxon>
        <taxon>Mycosphaerellales</taxon>
        <taxon>Extremaceae</taxon>
        <taxon>Extremus</taxon>
    </lineage>
</organism>
<feature type="region of interest" description="Disordered" evidence="1">
    <location>
        <begin position="226"/>
        <end position="259"/>
    </location>
</feature>
<comment type="caution">
    <text evidence="2">The sequence shown here is derived from an EMBL/GenBank/DDBJ whole genome shotgun (WGS) entry which is preliminary data.</text>
</comment>
<feature type="compositionally biased region" description="Low complexity" evidence="1">
    <location>
        <begin position="226"/>
        <end position="255"/>
    </location>
</feature>
<keyword evidence="3" id="KW-1185">Reference proteome</keyword>
<reference evidence="2" key="1">
    <citation type="submission" date="2023-04" db="EMBL/GenBank/DDBJ databases">
        <title>Black Yeasts Isolated from many extreme environments.</title>
        <authorList>
            <person name="Coleine C."/>
            <person name="Stajich J.E."/>
            <person name="Selbmann L."/>
        </authorList>
    </citation>
    <scope>NUCLEOTIDE SEQUENCE</scope>
    <source>
        <strain evidence="2">CCFEE 5312</strain>
    </source>
</reference>
<evidence type="ECO:0000313" key="2">
    <source>
        <dbReference type="EMBL" id="KAK3056726.1"/>
    </source>
</evidence>
<evidence type="ECO:0000313" key="3">
    <source>
        <dbReference type="Proteomes" id="UP001271007"/>
    </source>
</evidence>